<dbReference type="EMBL" id="ADLO01000117">
    <property type="protein sequence ID" value="KGF52994.1"/>
    <property type="molecule type" value="Genomic_DNA"/>
</dbReference>
<organism evidence="1 2">
    <name type="scientific">Flavonifractor plautii 1_3_50AFAA</name>
    <dbReference type="NCBI Taxonomy" id="742738"/>
    <lineage>
        <taxon>Bacteria</taxon>
        <taxon>Bacillati</taxon>
        <taxon>Bacillota</taxon>
        <taxon>Clostridia</taxon>
        <taxon>Eubacteriales</taxon>
        <taxon>Oscillospiraceae</taxon>
        <taxon>Flavonifractor</taxon>
    </lineage>
</organism>
<name>A0A096D605_FLAPL</name>
<dbReference type="HOGENOM" id="CLU_1692437_0_0_9"/>
<keyword evidence="2" id="KW-1185">Reference proteome</keyword>
<sequence length="155" mass="17701">MSIDRLPPVGHVGVVVADMDRALEEIRQIFGIDGAGKVYDFTPMNVWAWGEKIPGCQIRIAMLDWSDSLKLEVLQPVFGEIEHKRFVDEVGGGMHHTAYYVKDYPAYRDFIVGQGGEIIFESETEDEKGYRRCCYARMPGTQMIVEVLEKAWLRN</sequence>
<dbReference type="Gene3D" id="3.10.180.10">
    <property type="entry name" value="2,3-Dihydroxybiphenyl 1,2-Dioxygenase, domain 1"/>
    <property type="match status" value="1"/>
</dbReference>
<reference evidence="1 2" key="1">
    <citation type="submission" date="2011-08" db="EMBL/GenBank/DDBJ databases">
        <title>The Genome Sequence of Clostridium orbiscindens 1_3_50AFAA.</title>
        <authorList>
            <consortium name="The Broad Institute Genome Sequencing Platform"/>
            <person name="Earl A."/>
            <person name="Ward D."/>
            <person name="Feldgarden M."/>
            <person name="Gevers D."/>
            <person name="Daigneault M."/>
            <person name="Strauss J."/>
            <person name="Allen-Vercoe E."/>
            <person name="Young S.K."/>
            <person name="Zeng Q."/>
            <person name="Gargeya S."/>
            <person name="Fitzgerald M."/>
            <person name="Haas B."/>
            <person name="Abouelleil A."/>
            <person name="Alvarado L."/>
            <person name="Arachchi H.M."/>
            <person name="Berlin A."/>
            <person name="Brown A."/>
            <person name="Chapman S.B."/>
            <person name="Chen Z."/>
            <person name="Dunbar C."/>
            <person name="Freedman E."/>
            <person name="Gearin G."/>
            <person name="Gellesch M."/>
            <person name="Goldberg J."/>
            <person name="Griggs A."/>
            <person name="Gujja S."/>
            <person name="Heiman D."/>
            <person name="Howarth C."/>
            <person name="Larson L."/>
            <person name="Lui A."/>
            <person name="MacDonald P.J.P."/>
            <person name="Montmayeur A."/>
            <person name="Murphy C."/>
            <person name="Neiman D."/>
            <person name="Pearson M."/>
            <person name="Priest M."/>
            <person name="Roberts A."/>
            <person name="Saif S."/>
            <person name="Shea T."/>
            <person name="Shenoy N."/>
            <person name="Sisk P."/>
            <person name="Stolte C."/>
            <person name="Sykes S."/>
            <person name="Wortman J."/>
            <person name="Nusbaum C."/>
            <person name="Birren B."/>
        </authorList>
    </citation>
    <scope>NUCLEOTIDE SEQUENCE [LARGE SCALE GENOMIC DNA]</scope>
    <source>
        <strain evidence="1 2">1_3_50AFAA</strain>
    </source>
</reference>
<proteinExistence type="predicted"/>
<dbReference type="InterPro" id="IPR029068">
    <property type="entry name" value="Glyas_Bleomycin-R_OHBP_Dase"/>
</dbReference>
<dbReference type="AlphaFoldDB" id="A0A096D605"/>
<evidence type="ECO:0000313" key="1">
    <source>
        <dbReference type="EMBL" id="KGF52994.1"/>
    </source>
</evidence>
<accession>A0A096D605</accession>
<evidence type="ECO:0000313" key="2">
    <source>
        <dbReference type="Proteomes" id="UP000029585"/>
    </source>
</evidence>
<dbReference type="PATRIC" id="fig|742738.3.peg.3999"/>
<comment type="caution">
    <text evidence="1">The sequence shown here is derived from an EMBL/GenBank/DDBJ whole genome shotgun (WGS) entry which is preliminary data.</text>
</comment>
<dbReference type="SUPFAM" id="SSF54593">
    <property type="entry name" value="Glyoxalase/Bleomycin resistance protein/Dihydroxybiphenyl dioxygenase"/>
    <property type="match status" value="1"/>
</dbReference>
<dbReference type="Pfam" id="PF13669">
    <property type="entry name" value="Glyoxalase_4"/>
    <property type="match status" value="1"/>
</dbReference>
<gene>
    <name evidence="1" type="ORF">HMPREF9460_03885</name>
</gene>
<dbReference type="RefSeq" id="WP_044943365.1">
    <property type="nucleotide sequence ID" value="NZ_KN174168.1"/>
</dbReference>
<dbReference type="Proteomes" id="UP000029585">
    <property type="component" value="Unassembled WGS sequence"/>
</dbReference>
<evidence type="ECO:0008006" key="3">
    <source>
        <dbReference type="Google" id="ProtNLM"/>
    </source>
</evidence>
<protein>
    <recommendedName>
        <fullName evidence="3">VOC domain-containing protein</fullName>
    </recommendedName>
</protein>